<gene>
    <name evidence="1" type="ORF">D4C60_00540</name>
</gene>
<sequence>MEVLTNEVKEIFMEIYAKTKKMTKNISEESLLIRAYGTDIGKALIMRISEFRAAETLNEISHLKPQRLHQLKGKKFKNCFAVDLTKNFRCIFEAYDEDENLTLVKSEAAIILIVEVGDYHGN</sequence>
<dbReference type="Gene3D" id="3.30.2310.20">
    <property type="entry name" value="RelE-like"/>
    <property type="match status" value="1"/>
</dbReference>
<accession>A0A823JEB6</accession>
<comment type="caution">
    <text evidence="1">The sequence shown here is derived from an EMBL/GenBank/DDBJ whole genome shotgun (WGS) entry which is preliminary data.</text>
</comment>
<dbReference type="InterPro" id="IPR035093">
    <property type="entry name" value="RelE/ParE_toxin_dom_sf"/>
</dbReference>
<dbReference type="Proteomes" id="UP000548826">
    <property type="component" value="Unassembled WGS sequence"/>
</dbReference>
<protein>
    <submittedName>
        <fullName evidence="1">Plasmid maintenance system killer protein</fullName>
    </submittedName>
</protein>
<reference evidence="1 2" key="1">
    <citation type="submission" date="2019-04" db="EMBL/GenBank/DDBJ databases">
        <authorList>
            <person name="Ashton P.M."/>
            <person name="Dallman T."/>
            <person name="Nair S."/>
            <person name="De Pinna E."/>
            <person name="Peters T."/>
            <person name="Grant K."/>
        </authorList>
    </citation>
    <scope>NUCLEOTIDE SEQUENCE [LARGE SCALE GENOMIC DNA]</scope>
    <source>
        <strain evidence="1 2">429821</strain>
    </source>
</reference>
<proteinExistence type="predicted"/>
<evidence type="ECO:0000313" key="1">
    <source>
        <dbReference type="EMBL" id="EAG9855476.1"/>
    </source>
</evidence>
<organism evidence="1 2">
    <name type="scientific">Listeria monocytogenes</name>
    <dbReference type="NCBI Taxonomy" id="1639"/>
    <lineage>
        <taxon>Bacteria</taxon>
        <taxon>Bacillati</taxon>
        <taxon>Bacillota</taxon>
        <taxon>Bacilli</taxon>
        <taxon>Bacillales</taxon>
        <taxon>Listeriaceae</taxon>
        <taxon>Listeria</taxon>
    </lineage>
</organism>
<name>A0A823JEB6_LISMN</name>
<dbReference type="EMBL" id="AABEQV010000001">
    <property type="protein sequence ID" value="EAG9855476.1"/>
    <property type="molecule type" value="Genomic_DNA"/>
</dbReference>
<evidence type="ECO:0000313" key="2">
    <source>
        <dbReference type="Proteomes" id="UP000548826"/>
    </source>
</evidence>
<dbReference type="AlphaFoldDB" id="A0A823JEB6"/>